<keyword evidence="5 7" id="KW-0418">Kinase</keyword>
<dbReference type="GO" id="GO:0004140">
    <property type="term" value="F:dephospho-CoA kinase activity"/>
    <property type="evidence" value="ECO:0007669"/>
    <property type="project" value="UniProtKB-UniRule"/>
</dbReference>
<evidence type="ECO:0000313" key="7">
    <source>
        <dbReference type="EMBL" id="KRO73283.1"/>
    </source>
</evidence>
<comment type="pathway">
    <text evidence="5">Cofactor biosynthesis; coenzyme A biosynthesis; CoA from (R)-pantothenate: step 5/5.</text>
</comment>
<dbReference type="NCBIfam" id="TIGR00152">
    <property type="entry name" value="dephospho-CoA kinase"/>
    <property type="match status" value="1"/>
</dbReference>
<keyword evidence="5" id="KW-0808">Transferase</keyword>
<evidence type="ECO:0000256" key="3">
    <source>
        <dbReference type="ARBA" id="ARBA00022840"/>
    </source>
</evidence>
<dbReference type="EC" id="2.7.1.24" evidence="5 6"/>
<accession>A0A0R2SKV2</accession>
<comment type="similarity">
    <text evidence="1 5">Belongs to the CoaE family.</text>
</comment>
<dbReference type="Proteomes" id="UP000051934">
    <property type="component" value="Unassembled WGS sequence"/>
</dbReference>
<evidence type="ECO:0000256" key="6">
    <source>
        <dbReference type="NCBIfam" id="TIGR00152"/>
    </source>
</evidence>
<name>A0A0R2SKV2_9GAMM</name>
<evidence type="ECO:0000256" key="5">
    <source>
        <dbReference type="HAMAP-Rule" id="MF_00376"/>
    </source>
</evidence>
<dbReference type="PANTHER" id="PTHR10695:SF46">
    <property type="entry name" value="BIFUNCTIONAL COENZYME A SYNTHASE-RELATED"/>
    <property type="match status" value="1"/>
</dbReference>
<dbReference type="GO" id="GO:0005737">
    <property type="term" value="C:cytoplasm"/>
    <property type="evidence" value="ECO:0007669"/>
    <property type="project" value="UniProtKB-SubCell"/>
</dbReference>
<dbReference type="Pfam" id="PF01121">
    <property type="entry name" value="CoaE"/>
    <property type="match status" value="1"/>
</dbReference>
<keyword evidence="4 5" id="KW-0173">Coenzyme A biosynthesis</keyword>
<feature type="binding site" evidence="5">
    <location>
        <begin position="11"/>
        <end position="16"/>
    </location>
    <ligand>
        <name>ATP</name>
        <dbReference type="ChEBI" id="CHEBI:30616"/>
    </ligand>
</feature>
<dbReference type="AlphaFoldDB" id="A0A0R2SKV2"/>
<comment type="function">
    <text evidence="5">Catalyzes the phosphorylation of the 3'-hydroxyl group of dephosphocoenzyme A to form coenzyme A.</text>
</comment>
<keyword evidence="5" id="KW-0963">Cytoplasm</keyword>
<evidence type="ECO:0000313" key="8">
    <source>
        <dbReference type="Proteomes" id="UP000051934"/>
    </source>
</evidence>
<organism evidence="7 8">
    <name type="scientific">OM182 bacterium BACL3 MAG-120507-bin80</name>
    <dbReference type="NCBI Taxonomy" id="1655577"/>
    <lineage>
        <taxon>Bacteria</taxon>
        <taxon>Pseudomonadati</taxon>
        <taxon>Pseudomonadota</taxon>
        <taxon>Gammaproteobacteria</taxon>
        <taxon>OMG group</taxon>
        <taxon>OM182 clade</taxon>
    </lineage>
</organism>
<dbReference type="InterPro" id="IPR027417">
    <property type="entry name" value="P-loop_NTPase"/>
</dbReference>
<dbReference type="PANTHER" id="PTHR10695">
    <property type="entry name" value="DEPHOSPHO-COA KINASE-RELATED"/>
    <property type="match status" value="1"/>
</dbReference>
<keyword evidence="3 5" id="KW-0067">ATP-binding</keyword>
<dbReference type="EMBL" id="LIBB01000013">
    <property type="protein sequence ID" value="KRO73283.1"/>
    <property type="molecule type" value="Genomic_DNA"/>
</dbReference>
<reference evidence="7 8" key="1">
    <citation type="submission" date="2015-10" db="EMBL/GenBank/DDBJ databases">
        <title>Metagenome-Assembled Genomes uncover a global brackish microbiome.</title>
        <authorList>
            <person name="Hugerth L.W."/>
            <person name="Larsson J."/>
            <person name="Alneberg J."/>
            <person name="Lindh M.V."/>
            <person name="Legrand C."/>
            <person name="Pinhassi J."/>
            <person name="Andersson A.F."/>
        </authorList>
    </citation>
    <scope>NUCLEOTIDE SEQUENCE [LARGE SCALE GENOMIC DNA]</scope>
    <source>
        <strain evidence="7">BACL4 MAG-120507-bin80</strain>
    </source>
</reference>
<evidence type="ECO:0000256" key="1">
    <source>
        <dbReference type="ARBA" id="ARBA00009018"/>
    </source>
</evidence>
<dbReference type="InterPro" id="IPR001977">
    <property type="entry name" value="Depp_CoAkinase"/>
</dbReference>
<dbReference type="GO" id="GO:0005524">
    <property type="term" value="F:ATP binding"/>
    <property type="evidence" value="ECO:0007669"/>
    <property type="project" value="UniProtKB-UniRule"/>
</dbReference>
<dbReference type="Gene3D" id="3.40.50.300">
    <property type="entry name" value="P-loop containing nucleotide triphosphate hydrolases"/>
    <property type="match status" value="1"/>
</dbReference>
<dbReference type="PROSITE" id="PS51219">
    <property type="entry name" value="DPCK"/>
    <property type="match status" value="1"/>
</dbReference>
<evidence type="ECO:0000256" key="2">
    <source>
        <dbReference type="ARBA" id="ARBA00022741"/>
    </source>
</evidence>
<sequence length="206" mass="22060">MMIVGLTGGIGSGKSAAAELFAAQGIELVDTDLLAREVVEAGSPALLAIAEHFGDDLLDSAGNLDRARLRALVFADPEKKVWLEALLHPLIRALMMSRLAACTGPYCLLVSPLLLETDQAEAVDRVLVIDVSKETQLARTLQRDGSSLETIEAIIEAQIARPDRLARADDIISNESDLASLADAVLAQHKQYCVMSKAAQMSKPNE</sequence>
<comment type="subcellular location">
    <subcellularLocation>
        <location evidence="5">Cytoplasm</location>
    </subcellularLocation>
</comment>
<protein>
    <recommendedName>
        <fullName evidence="5 6">Dephospho-CoA kinase</fullName>
        <ecNumber evidence="5 6">2.7.1.24</ecNumber>
    </recommendedName>
    <alternativeName>
        <fullName evidence="5">Dephosphocoenzyme A kinase</fullName>
    </alternativeName>
</protein>
<keyword evidence="2 5" id="KW-0547">Nucleotide-binding</keyword>
<dbReference type="SUPFAM" id="SSF52540">
    <property type="entry name" value="P-loop containing nucleoside triphosphate hydrolases"/>
    <property type="match status" value="1"/>
</dbReference>
<comment type="catalytic activity">
    <reaction evidence="5">
        <text>3'-dephospho-CoA + ATP = ADP + CoA + H(+)</text>
        <dbReference type="Rhea" id="RHEA:18245"/>
        <dbReference type="ChEBI" id="CHEBI:15378"/>
        <dbReference type="ChEBI" id="CHEBI:30616"/>
        <dbReference type="ChEBI" id="CHEBI:57287"/>
        <dbReference type="ChEBI" id="CHEBI:57328"/>
        <dbReference type="ChEBI" id="CHEBI:456216"/>
        <dbReference type="EC" id="2.7.1.24"/>
    </reaction>
</comment>
<proteinExistence type="inferred from homology"/>
<gene>
    <name evidence="5" type="primary">coaE</name>
    <name evidence="7" type="ORF">ABR69_07315</name>
</gene>
<dbReference type="HAMAP" id="MF_00376">
    <property type="entry name" value="Dephospho_CoA_kinase"/>
    <property type="match status" value="1"/>
</dbReference>
<dbReference type="UniPathway" id="UPA00241">
    <property type="reaction ID" value="UER00356"/>
</dbReference>
<dbReference type="GO" id="GO:0015937">
    <property type="term" value="P:coenzyme A biosynthetic process"/>
    <property type="evidence" value="ECO:0007669"/>
    <property type="project" value="UniProtKB-UniRule"/>
</dbReference>
<comment type="caution">
    <text evidence="7">The sequence shown here is derived from an EMBL/GenBank/DDBJ whole genome shotgun (WGS) entry which is preliminary data.</text>
</comment>
<evidence type="ECO:0000256" key="4">
    <source>
        <dbReference type="ARBA" id="ARBA00022993"/>
    </source>
</evidence>
<dbReference type="CDD" id="cd02022">
    <property type="entry name" value="DPCK"/>
    <property type="match status" value="1"/>
</dbReference>